<feature type="region of interest" description="Disordered" evidence="2">
    <location>
        <begin position="213"/>
        <end position="233"/>
    </location>
</feature>
<reference evidence="5 6" key="1">
    <citation type="journal article" date="2023" name="Microbiol. Resour. Announc.">
        <title>Complete Genome Sequence of Mycobacterium wuenschmanii, a novel Nontuberculous Mycobacterium Isolated from a captive population of Amazon Milk Frogs.</title>
        <authorList>
            <person name="Hicks J."/>
            <person name="Zeineldin M."/>
            <person name="Ward H."/>
            <person name="Wuenschmann A."/>
            <person name="Camp P."/>
            <person name="Farrell D."/>
            <person name="Lehman K."/>
            <person name="Thacker T."/>
            <person name="Cuthbert E."/>
        </authorList>
    </citation>
    <scope>NUCLEOTIDE SEQUENCE [LARGE SCALE GENOMIC DNA]</scope>
    <source>
        <strain evidence="5 6">Wuenschmanii</strain>
    </source>
</reference>
<dbReference type="Pfam" id="PF12484">
    <property type="entry name" value="PPE-SVP"/>
    <property type="match status" value="1"/>
</dbReference>
<comment type="similarity">
    <text evidence="1">Belongs to the mycobacterial PPE family.</text>
</comment>
<dbReference type="InterPro" id="IPR022171">
    <property type="entry name" value="PPE_C"/>
</dbReference>
<keyword evidence="6" id="KW-1185">Reference proteome</keyword>
<dbReference type="EMBL" id="CP126981">
    <property type="protein sequence ID" value="WIM88931.1"/>
    <property type="molecule type" value="Genomic_DNA"/>
</dbReference>
<gene>
    <name evidence="5" type="ORF">PT015_05505</name>
</gene>
<dbReference type="Gene3D" id="1.20.1260.20">
    <property type="entry name" value="PPE superfamily"/>
    <property type="match status" value="1"/>
</dbReference>
<dbReference type="Proteomes" id="UP001236585">
    <property type="component" value="Chromosome"/>
</dbReference>
<dbReference type="PANTHER" id="PTHR46766">
    <property type="entry name" value="GLUTAMINE-RICH PROTEIN 2"/>
    <property type="match status" value="1"/>
</dbReference>
<dbReference type="Pfam" id="PF00823">
    <property type="entry name" value="PPE"/>
    <property type="match status" value="1"/>
</dbReference>
<evidence type="ECO:0000259" key="4">
    <source>
        <dbReference type="Pfam" id="PF12484"/>
    </source>
</evidence>
<organism evidence="5 6">
    <name type="scientific">Candidatus Mycobacterium wuenschmannii</name>
    <dbReference type="NCBI Taxonomy" id="3027808"/>
    <lineage>
        <taxon>Bacteria</taxon>
        <taxon>Bacillati</taxon>
        <taxon>Actinomycetota</taxon>
        <taxon>Actinomycetes</taxon>
        <taxon>Mycobacteriales</taxon>
        <taxon>Mycobacteriaceae</taxon>
        <taxon>Mycobacterium</taxon>
    </lineage>
</organism>
<proteinExistence type="inferred from homology"/>
<evidence type="ECO:0000313" key="5">
    <source>
        <dbReference type="EMBL" id="WIM88931.1"/>
    </source>
</evidence>
<dbReference type="RefSeq" id="WP_285189402.1">
    <property type="nucleotide sequence ID" value="NZ_CP126981.1"/>
</dbReference>
<dbReference type="InterPro" id="IPR000030">
    <property type="entry name" value="PPE_dom"/>
</dbReference>
<dbReference type="PANTHER" id="PTHR46766:SF1">
    <property type="entry name" value="GLUTAMINE-RICH PROTEIN 2"/>
    <property type="match status" value="1"/>
</dbReference>
<protein>
    <submittedName>
        <fullName evidence="5">PPE family protein</fullName>
    </submittedName>
</protein>
<evidence type="ECO:0000256" key="2">
    <source>
        <dbReference type="SAM" id="MobiDB-lite"/>
    </source>
</evidence>
<sequence>MLDFGLLPPEVNSGRMYTGPGPGPMLAAAEAWDGLAADLGFASSGYGATLAELTSGNWIGPTSLAMMAAVTPYVNWLSTTAAQAEETANQARAAAAAYEAAFAMTVPPPAIAANRALLMALIATNFFGQNTPAIMATEALYVEMWAQDAAAMYGYAGASAAASQVTPFAAPPKTATDDGSSNQADAVAKAAATPASEASTVVQNAVASAPTSQTTTTALPAATTTGTGATSAATPPTFTGPFAWLEQLIYNTYNQYPTGGLGVNFNTTSLTAILKQTLQAYFGVGIGNFGWSIGQQLTFGQGATAGAGGAWYPTPQFAGLGFGNAGTPVSAGIGQASTLGRLSVPPGWPGATPAAMEEAQLANAFRPISAGPTENAMLNGVPMTNGATALGRGRGTGYVVKYGFRHAVMPRPPSAG</sequence>
<feature type="domain" description="PPE family C-terminal" evidence="4">
    <location>
        <begin position="330"/>
        <end position="412"/>
    </location>
</feature>
<name>A0ABY8W0P6_9MYCO</name>
<evidence type="ECO:0000256" key="1">
    <source>
        <dbReference type="ARBA" id="ARBA00010652"/>
    </source>
</evidence>
<evidence type="ECO:0000313" key="6">
    <source>
        <dbReference type="Proteomes" id="UP001236585"/>
    </source>
</evidence>
<accession>A0ABY8W0P6</accession>
<feature type="domain" description="PPE" evidence="3">
    <location>
        <begin position="3"/>
        <end position="166"/>
    </location>
</feature>
<evidence type="ECO:0000259" key="3">
    <source>
        <dbReference type="Pfam" id="PF00823"/>
    </source>
</evidence>
<dbReference type="InterPro" id="IPR038332">
    <property type="entry name" value="PPE_sf"/>
</dbReference>
<dbReference type="SUPFAM" id="SSF140459">
    <property type="entry name" value="PE/PPE dimer-like"/>
    <property type="match status" value="1"/>
</dbReference>